<keyword evidence="1" id="KW-0812">Transmembrane</keyword>
<evidence type="ECO:0000313" key="3">
    <source>
        <dbReference type="Proteomes" id="UP001273350"/>
    </source>
</evidence>
<dbReference type="RefSeq" id="WP_230003626.1">
    <property type="nucleotide sequence ID" value="NZ_CP087134.1"/>
</dbReference>
<comment type="caution">
    <text evidence="2">The sequence shown here is derived from an EMBL/GenBank/DDBJ whole genome shotgun (WGS) entry which is preliminary data.</text>
</comment>
<organism evidence="2 3">
    <name type="scientific">Flavobacterium cupriresistens</name>
    <dbReference type="NCBI Taxonomy" id="2893885"/>
    <lineage>
        <taxon>Bacteria</taxon>
        <taxon>Pseudomonadati</taxon>
        <taxon>Bacteroidota</taxon>
        <taxon>Flavobacteriia</taxon>
        <taxon>Flavobacteriales</taxon>
        <taxon>Flavobacteriaceae</taxon>
        <taxon>Flavobacterium</taxon>
    </lineage>
</organism>
<keyword evidence="1" id="KW-1133">Transmembrane helix</keyword>
<name>A0ABU4RFP4_9FLAO</name>
<sequence>MFGFIFIYWIWKAFSNLAILYNKNKWKYFFLGLGSYFGLSFIFAVSFMIVMGLVDGFETIENGNYDSPAHNICYSILGGLGCYAVYKSLESKGKKEKELLRKEGIDSIGLLEEN</sequence>
<gene>
    <name evidence="2" type="ORF">SGQ83_18730</name>
</gene>
<reference evidence="2 3" key="1">
    <citation type="submission" date="2023-11" db="EMBL/GenBank/DDBJ databases">
        <title>Unpublished Manusciprt.</title>
        <authorList>
            <person name="Saticioglu I.B."/>
            <person name="Ay H."/>
            <person name="Ajmi N."/>
            <person name="Altun S."/>
            <person name="Duman M."/>
        </authorList>
    </citation>
    <scope>NUCLEOTIDE SEQUENCE [LARGE SCALE GENOMIC DNA]</scope>
    <source>
        <strain evidence="2 3">Fl-318</strain>
    </source>
</reference>
<protein>
    <submittedName>
        <fullName evidence="2">Uncharacterized protein</fullName>
    </submittedName>
</protein>
<feature type="transmembrane region" description="Helical" evidence="1">
    <location>
        <begin position="6"/>
        <end position="21"/>
    </location>
</feature>
<feature type="transmembrane region" description="Helical" evidence="1">
    <location>
        <begin position="28"/>
        <end position="49"/>
    </location>
</feature>
<dbReference type="Proteomes" id="UP001273350">
    <property type="component" value="Unassembled WGS sequence"/>
</dbReference>
<keyword evidence="1" id="KW-0472">Membrane</keyword>
<evidence type="ECO:0000256" key="1">
    <source>
        <dbReference type="SAM" id="Phobius"/>
    </source>
</evidence>
<dbReference type="EMBL" id="JAWXVI010000010">
    <property type="protein sequence ID" value="MDX6191397.1"/>
    <property type="molecule type" value="Genomic_DNA"/>
</dbReference>
<evidence type="ECO:0000313" key="2">
    <source>
        <dbReference type="EMBL" id="MDX6191397.1"/>
    </source>
</evidence>
<accession>A0ABU4RFP4</accession>
<proteinExistence type="predicted"/>
<keyword evidence="3" id="KW-1185">Reference proteome</keyword>